<dbReference type="InterPro" id="IPR036278">
    <property type="entry name" value="Sialidase_sf"/>
</dbReference>
<dbReference type="Gene3D" id="2.120.10.10">
    <property type="match status" value="2"/>
</dbReference>
<evidence type="ECO:0000313" key="3">
    <source>
        <dbReference type="Proteomes" id="UP000468388"/>
    </source>
</evidence>
<dbReference type="RefSeq" id="WP_344810311.1">
    <property type="nucleotide sequence ID" value="NZ_BAAAZB010000005.1"/>
</dbReference>
<comment type="caution">
    <text evidence="2">The sequence shown here is derived from an EMBL/GenBank/DDBJ whole genome shotgun (WGS) entry which is preliminary data.</text>
</comment>
<dbReference type="EMBL" id="WRXO01000001">
    <property type="protein sequence ID" value="MVT39302.1"/>
    <property type="molecule type" value="Genomic_DNA"/>
</dbReference>
<dbReference type="Proteomes" id="UP000468388">
    <property type="component" value="Unassembled WGS sequence"/>
</dbReference>
<dbReference type="Pfam" id="PF13088">
    <property type="entry name" value="BNR_2"/>
    <property type="match status" value="1"/>
</dbReference>
<dbReference type="InterPro" id="IPR011040">
    <property type="entry name" value="Sialidase"/>
</dbReference>
<dbReference type="SUPFAM" id="SSF50939">
    <property type="entry name" value="Sialidases"/>
    <property type="match status" value="1"/>
</dbReference>
<accession>A0A6N8J556</accession>
<feature type="domain" description="Sialidase" evidence="1">
    <location>
        <begin position="71"/>
        <end position="253"/>
    </location>
</feature>
<gene>
    <name evidence="2" type="ORF">GO495_01785</name>
</gene>
<dbReference type="PROSITE" id="PS51257">
    <property type="entry name" value="PROKAR_LIPOPROTEIN"/>
    <property type="match status" value="1"/>
</dbReference>
<dbReference type="AlphaFoldDB" id="A0A6N8J556"/>
<proteinExistence type="predicted"/>
<sequence>MIMMRGWILSMMLIAACKQQDVSEHILSNKGKDASCAHITGTADGKTVISWIETEKGAETGMLYYAVSANDTFSAPLPVTTSTGVLPHAENMPKMVFKPDGEVIAMYGVEQNDARNKYAGRVLYTRSPDGGKTWLTPQSLVADTGSYDQRYFDMTILPNGEAAAIWLDNRKHTNDEGSTLYYAVTDGHDGFKQEKPLAETVCQCCRTALYTDTKGDIHIAFRDIINDSIRDMVHMVSTDGGASFSTHSRISADNWVVRGCPHTGPAMVRNGTAMHFAWFTMGGGQGVFYCRSLDNGKTYTQKEPVSTAPMAKHPQITALGDKSVMMVWDEPVKVVNNFNYRIGFQKRNKEGEVLETGLLTSDSSYSTFPVIKAMDDSRVLVAYTKKAGELEEVVYRFK</sequence>
<name>A0A6N8J556_9BACT</name>
<dbReference type="CDD" id="cd15482">
    <property type="entry name" value="Sialidase_non-viral"/>
    <property type="match status" value="1"/>
</dbReference>
<keyword evidence="3" id="KW-1185">Reference proteome</keyword>
<evidence type="ECO:0000313" key="2">
    <source>
        <dbReference type="EMBL" id="MVT39302.1"/>
    </source>
</evidence>
<protein>
    <recommendedName>
        <fullName evidence="1">Sialidase domain-containing protein</fullName>
    </recommendedName>
</protein>
<reference evidence="2 3" key="1">
    <citation type="submission" date="2019-12" db="EMBL/GenBank/DDBJ databases">
        <title>The draft genomic sequence of strain Chitinophaga oryziterrae JCM 16595.</title>
        <authorList>
            <person name="Zhang X."/>
        </authorList>
    </citation>
    <scope>NUCLEOTIDE SEQUENCE [LARGE SCALE GENOMIC DNA]</scope>
    <source>
        <strain evidence="2 3">JCM 16595</strain>
    </source>
</reference>
<organism evidence="2 3">
    <name type="scientific">Chitinophaga oryziterrae</name>
    <dbReference type="NCBI Taxonomy" id="1031224"/>
    <lineage>
        <taxon>Bacteria</taxon>
        <taxon>Pseudomonadati</taxon>
        <taxon>Bacteroidota</taxon>
        <taxon>Chitinophagia</taxon>
        <taxon>Chitinophagales</taxon>
        <taxon>Chitinophagaceae</taxon>
        <taxon>Chitinophaga</taxon>
    </lineage>
</organism>
<evidence type="ECO:0000259" key="1">
    <source>
        <dbReference type="Pfam" id="PF13088"/>
    </source>
</evidence>